<dbReference type="GeneID" id="5437597"/>
<dbReference type="VEuPathDB" id="FungiDB:Bcin10g02400"/>
<reference evidence="1 2" key="2">
    <citation type="journal article" date="2012" name="Eukaryot. Cell">
        <title>Genome update of Botrytis cinerea strains B05.10 and T4.</title>
        <authorList>
            <person name="Staats M."/>
            <person name="van Kan J.A."/>
        </authorList>
    </citation>
    <scope>NUCLEOTIDE SEQUENCE [LARGE SCALE GENOMIC DNA]</scope>
    <source>
        <strain evidence="1 2">B05.10</strain>
    </source>
</reference>
<dbReference type="Gene3D" id="3.40.50.150">
    <property type="entry name" value="Vaccinia Virus protein VP39"/>
    <property type="match status" value="1"/>
</dbReference>
<dbReference type="Pfam" id="PF10294">
    <property type="entry name" value="Methyltransf_16"/>
    <property type="match status" value="1"/>
</dbReference>
<dbReference type="PANTHER" id="PTHR14614">
    <property type="entry name" value="HEPATOCELLULAR CARCINOMA-ASSOCIATED ANTIGEN"/>
    <property type="match status" value="1"/>
</dbReference>
<gene>
    <name evidence="1" type="ORF">BCIN_10g02400</name>
</gene>
<sequence>MSRILTDRIRIEPEEIEPEDLFQSSLSSLFPDDIQNQHGDKDQRIIYSSPTLGEIVLELSSPAGEKGRLLFAHYLWNAGLQLAEFFEEGDGKRGGRERWEVTGERVLEVGSGTGLAGIVAALMGAEEVILSDYPDENVLANLTTNVAKNIEVNGFGDVKVQGHEWGVLTDGFSVENKESFSRVIASDCLWMPWQHGNLLRSIRWFLKEDGRAWICAGFHTGRELMRGFFEEENLTAAGLEIETIYERDANGVEREWVADRGAEDRDAIARKRWLVIAVLKRR</sequence>
<dbReference type="GO" id="GO:0005737">
    <property type="term" value="C:cytoplasm"/>
    <property type="evidence" value="ECO:0007669"/>
    <property type="project" value="TreeGrafter"/>
</dbReference>
<protein>
    <recommendedName>
        <fullName evidence="3">Nicotinamide n-methyltransferase protein</fullName>
    </recommendedName>
</protein>
<dbReference type="PANTHER" id="PTHR14614:SF104">
    <property type="entry name" value="N-METHYLTRANSFERASE, PUTATIVE (AFU_ORTHOLOGUE AFUA_1G17750)-RELATED"/>
    <property type="match status" value="1"/>
</dbReference>
<dbReference type="OrthoDB" id="407325at2759"/>
<dbReference type="Proteomes" id="UP000001798">
    <property type="component" value="Chromosome 10"/>
</dbReference>
<dbReference type="InterPro" id="IPR029063">
    <property type="entry name" value="SAM-dependent_MTases_sf"/>
</dbReference>
<dbReference type="CDD" id="cd02440">
    <property type="entry name" value="AdoMet_MTases"/>
    <property type="match status" value="1"/>
</dbReference>
<evidence type="ECO:0000313" key="2">
    <source>
        <dbReference type="Proteomes" id="UP000001798"/>
    </source>
</evidence>
<dbReference type="KEGG" id="bfu:BCIN_10g02400"/>
<proteinExistence type="predicted"/>
<keyword evidence="2" id="KW-1185">Reference proteome</keyword>
<dbReference type="RefSeq" id="XP_024551296.1">
    <property type="nucleotide sequence ID" value="XM_024695502.1"/>
</dbReference>
<name>A0A384JV24_BOTFB</name>
<dbReference type="GO" id="GO:0008757">
    <property type="term" value="F:S-adenosylmethionine-dependent methyltransferase activity"/>
    <property type="evidence" value="ECO:0007669"/>
    <property type="project" value="UniProtKB-ARBA"/>
</dbReference>
<dbReference type="EMBL" id="CP009814">
    <property type="protein sequence ID" value="ATZ54224.1"/>
    <property type="molecule type" value="Genomic_DNA"/>
</dbReference>
<evidence type="ECO:0000313" key="1">
    <source>
        <dbReference type="EMBL" id="ATZ54224.1"/>
    </source>
</evidence>
<organism evidence="1 2">
    <name type="scientific">Botryotinia fuckeliana (strain B05.10)</name>
    <name type="common">Noble rot fungus</name>
    <name type="synonym">Botrytis cinerea</name>
    <dbReference type="NCBI Taxonomy" id="332648"/>
    <lineage>
        <taxon>Eukaryota</taxon>
        <taxon>Fungi</taxon>
        <taxon>Dikarya</taxon>
        <taxon>Ascomycota</taxon>
        <taxon>Pezizomycotina</taxon>
        <taxon>Leotiomycetes</taxon>
        <taxon>Helotiales</taxon>
        <taxon>Sclerotiniaceae</taxon>
        <taxon>Botrytis</taxon>
    </lineage>
</organism>
<dbReference type="SUPFAM" id="SSF53335">
    <property type="entry name" value="S-adenosyl-L-methionine-dependent methyltransferases"/>
    <property type="match status" value="1"/>
</dbReference>
<evidence type="ECO:0008006" key="3">
    <source>
        <dbReference type="Google" id="ProtNLM"/>
    </source>
</evidence>
<dbReference type="AlphaFoldDB" id="A0A384JV24"/>
<dbReference type="InterPro" id="IPR019410">
    <property type="entry name" value="Methyltransf_16"/>
</dbReference>
<accession>A0A384JV24</accession>
<reference evidence="1 2" key="1">
    <citation type="journal article" date="2011" name="PLoS Genet.">
        <title>Genomic analysis of the necrotrophic fungal pathogens Sclerotinia sclerotiorum and Botrytis cinerea.</title>
        <authorList>
            <person name="Amselem J."/>
            <person name="Cuomo C.A."/>
            <person name="van Kan J.A."/>
            <person name="Viaud M."/>
            <person name="Benito E.P."/>
            <person name="Couloux A."/>
            <person name="Coutinho P.M."/>
            <person name="de Vries R.P."/>
            <person name="Dyer P.S."/>
            <person name="Fillinger S."/>
            <person name="Fournier E."/>
            <person name="Gout L."/>
            <person name="Hahn M."/>
            <person name="Kohn L."/>
            <person name="Lapalu N."/>
            <person name="Plummer K.M."/>
            <person name="Pradier J.M."/>
            <person name="Quevillon E."/>
            <person name="Sharon A."/>
            <person name="Simon A."/>
            <person name="ten Have A."/>
            <person name="Tudzynski B."/>
            <person name="Tudzynski P."/>
            <person name="Wincker P."/>
            <person name="Andrew M."/>
            <person name="Anthouard V."/>
            <person name="Beever R.E."/>
            <person name="Beffa R."/>
            <person name="Benoit I."/>
            <person name="Bouzid O."/>
            <person name="Brault B."/>
            <person name="Chen Z."/>
            <person name="Choquer M."/>
            <person name="Collemare J."/>
            <person name="Cotton P."/>
            <person name="Danchin E.G."/>
            <person name="Da Silva C."/>
            <person name="Gautier A."/>
            <person name="Giraud C."/>
            <person name="Giraud T."/>
            <person name="Gonzalez C."/>
            <person name="Grossetete S."/>
            <person name="Guldener U."/>
            <person name="Henrissat B."/>
            <person name="Howlett B.J."/>
            <person name="Kodira C."/>
            <person name="Kretschmer M."/>
            <person name="Lappartient A."/>
            <person name="Leroch M."/>
            <person name="Levis C."/>
            <person name="Mauceli E."/>
            <person name="Neuveglise C."/>
            <person name="Oeser B."/>
            <person name="Pearson M."/>
            <person name="Poulain J."/>
            <person name="Poussereau N."/>
            <person name="Quesneville H."/>
            <person name="Rascle C."/>
            <person name="Schumacher J."/>
            <person name="Segurens B."/>
            <person name="Sexton A."/>
            <person name="Silva E."/>
            <person name="Sirven C."/>
            <person name="Soanes D.M."/>
            <person name="Talbot N.J."/>
            <person name="Templeton M."/>
            <person name="Yandava C."/>
            <person name="Yarden O."/>
            <person name="Zeng Q."/>
            <person name="Rollins J.A."/>
            <person name="Lebrun M.H."/>
            <person name="Dickman M."/>
        </authorList>
    </citation>
    <scope>NUCLEOTIDE SEQUENCE [LARGE SCALE GENOMIC DNA]</scope>
    <source>
        <strain evidence="1 2">B05.10</strain>
    </source>
</reference>
<reference evidence="1 2" key="3">
    <citation type="journal article" date="2017" name="Mol. Plant Pathol.">
        <title>A gapless genome sequence of the fungus Botrytis cinerea.</title>
        <authorList>
            <person name="Van Kan J.A."/>
            <person name="Stassen J.H."/>
            <person name="Mosbach A."/>
            <person name="Van Der Lee T.A."/>
            <person name="Faino L."/>
            <person name="Farmer A.D."/>
            <person name="Papasotiriou D.G."/>
            <person name="Zhou S."/>
            <person name="Seidl M.F."/>
            <person name="Cottam E."/>
            <person name="Edel D."/>
            <person name="Hahn M."/>
            <person name="Schwartz D.C."/>
            <person name="Dietrich R.A."/>
            <person name="Widdison S."/>
            <person name="Scalliet G."/>
        </authorList>
    </citation>
    <scope>NUCLEOTIDE SEQUENCE [LARGE SCALE GENOMIC DNA]</scope>
    <source>
        <strain evidence="1 2">B05.10</strain>
    </source>
</reference>